<protein>
    <submittedName>
        <fullName evidence="4">Copper amine oxidase N-terminal domain-containing protein</fullName>
    </submittedName>
</protein>
<evidence type="ECO:0000259" key="3">
    <source>
        <dbReference type="Pfam" id="PF07833"/>
    </source>
</evidence>
<organism evidence="4 5">
    <name type="scientific">Niallia oryzisoli</name>
    <dbReference type="NCBI Taxonomy" id="1737571"/>
    <lineage>
        <taxon>Bacteria</taxon>
        <taxon>Bacillati</taxon>
        <taxon>Bacillota</taxon>
        <taxon>Bacilli</taxon>
        <taxon>Bacillales</taxon>
        <taxon>Bacillaceae</taxon>
        <taxon>Niallia</taxon>
    </lineage>
</organism>
<feature type="region of interest" description="Disordered" evidence="1">
    <location>
        <begin position="36"/>
        <end position="57"/>
    </location>
</feature>
<dbReference type="RefSeq" id="WP_338450289.1">
    <property type="nucleotide sequence ID" value="NZ_CP137640.1"/>
</dbReference>
<evidence type="ECO:0000313" key="4">
    <source>
        <dbReference type="EMBL" id="WVX81361.1"/>
    </source>
</evidence>
<evidence type="ECO:0000256" key="1">
    <source>
        <dbReference type="SAM" id="MobiDB-lite"/>
    </source>
</evidence>
<proteinExistence type="predicted"/>
<keyword evidence="5" id="KW-1185">Reference proteome</keyword>
<dbReference type="InterPro" id="IPR036582">
    <property type="entry name" value="Mao_N_sf"/>
</dbReference>
<feature type="chain" id="PRO_5046528084" evidence="2">
    <location>
        <begin position="28"/>
        <end position="215"/>
    </location>
</feature>
<evidence type="ECO:0000256" key="2">
    <source>
        <dbReference type="SAM" id="SignalP"/>
    </source>
</evidence>
<dbReference type="Proteomes" id="UP001357223">
    <property type="component" value="Chromosome"/>
</dbReference>
<evidence type="ECO:0000313" key="5">
    <source>
        <dbReference type="Proteomes" id="UP001357223"/>
    </source>
</evidence>
<dbReference type="Gene3D" id="3.30.457.10">
    <property type="entry name" value="Copper amine oxidase-like, N-terminal domain"/>
    <property type="match status" value="1"/>
</dbReference>
<dbReference type="InterPro" id="IPR012854">
    <property type="entry name" value="Cu_amine_oxidase-like_N"/>
</dbReference>
<name>A0ABZ2CDY8_9BACI</name>
<feature type="signal peptide" evidence="2">
    <location>
        <begin position="1"/>
        <end position="27"/>
    </location>
</feature>
<reference evidence="4 5" key="1">
    <citation type="submission" date="2023-10" db="EMBL/GenBank/DDBJ databases">
        <title>Niallia locisalis sp.nov. isolated from a salt pond sample.</title>
        <authorList>
            <person name="Li X.-J."/>
            <person name="Dong L."/>
        </authorList>
    </citation>
    <scope>NUCLEOTIDE SEQUENCE [LARGE SCALE GENOMIC DNA]</scope>
    <source>
        <strain evidence="4 5">DSM 29761</strain>
    </source>
</reference>
<sequence length="215" mass="24875">MKSKITKWMLAFFMLFFIFQTGTIANADDDDEGVRYERHEHEDEDREYEEDDDEGYYEENTTNYGDGTMYESTPVQSTFWNLWTREISSTTSNTELPFQEAKEVSIELNNTSESFFMIPQNGQLLVPGEKVAKFLGAKSRYYQQSKILELSKGTEELIVRAGTNAAYENMVKTPMPTQSFYYERSVYLPISVISNALGYRVNWDAAKLAIILQEI</sequence>
<dbReference type="SUPFAM" id="SSF55383">
    <property type="entry name" value="Copper amine oxidase, domain N"/>
    <property type="match status" value="1"/>
</dbReference>
<gene>
    <name evidence="4" type="ORF">R4Z09_30150</name>
</gene>
<dbReference type="EMBL" id="CP137640">
    <property type="protein sequence ID" value="WVX81361.1"/>
    <property type="molecule type" value="Genomic_DNA"/>
</dbReference>
<feature type="domain" description="Copper amine oxidase-like N-terminal" evidence="3">
    <location>
        <begin position="120"/>
        <end position="211"/>
    </location>
</feature>
<feature type="compositionally biased region" description="Acidic residues" evidence="1">
    <location>
        <begin position="42"/>
        <end position="57"/>
    </location>
</feature>
<accession>A0ABZ2CDY8</accession>
<dbReference type="Pfam" id="PF07833">
    <property type="entry name" value="Cu_amine_oxidN1"/>
    <property type="match status" value="1"/>
</dbReference>
<keyword evidence="2" id="KW-0732">Signal</keyword>